<dbReference type="EMBL" id="JAGRRH010000010">
    <property type="protein sequence ID" value="KAG7362850.1"/>
    <property type="molecule type" value="Genomic_DNA"/>
</dbReference>
<keyword evidence="4" id="KW-1185">Reference proteome</keyword>
<reference evidence="3" key="2">
    <citation type="submission" date="2021-04" db="EMBL/GenBank/DDBJ databases">
        <authorList>
            <person name="Podell S."/>
        </authorList>
    </citation>
    <scope>NUCLEOTIDE SEQUENCE</scope>
    <source>
        <strain evidence="3">Hildebrandi</strain>
    </source>
</reference>
<keyword evidence="2" id="KW-0732">Signal</keyword>
<dbReference type="AlphaFoldDB" id="A0A9K3LJH6"/>
<feature type="compositionally biased region" description="Acidic residues" evidence="1">
    <location>
        <begin position="84"/>
        <end position="105"/>
    </location>
</feature>
<proteinExistence type="predicted"/>
<organism evidence="3 4">
    <name type="scientific">Nitzschia inconspicua</name>
    <dbReference type="NCBI Taxonomy" id="303405"/>
    <lineage>
        <taxon>Eukaryota</taxon>
        <taxon>Sar</taxon>
        <taxon>Stramenopiles</taxon>
        <taxon>Ochrophyta</taxon>
        <taxon>Bacillariophyta</taxon>
        <taxon>Bacillariophyceae</taxon>
        <taxon>Bacillariophycidae</taxon>
        <taxon>Bacillariales</taxon>
        <taxon>Bacillariaceae</taxon>
        <taxon>Nitzschia</taxon>
    </lineage>
</organism>
<sequence>MRQQTVIRLPWLLATSLLLGGGSPFLSDPSTSMIVGAARVHHMELPDAGRSMSQRYRRVVEIEEDGQKKAKEDKKGEVPGVATEEVEVPTEEDEQPATIEEEPDESAAPSQALTVQQTNAPTEEEPDESAALPDNLTVQQTDSPTTTSTVQQTGSTTATPSDAVSTIEPTPPTKVDDLLEETTLPEITIDLTTTSTITTESCESFLHNFVETLLTSSRVVSRNALNATILQVSLMAASGEVLDVDEDEDGSTSAVVAAVVSDLDTPVPLRIHIRGTVLTMPTAGPRNWDEDISHGLVVYLTLWGSGNLEGNLEQCGFSSPEITAIHVDGTLVDAVPDKEKQEGLSQVGSISDESEFRAAAVSAFHYFSMQGLLSIGSLLLSVLAT</sequence>
<evidence type="ECO:0000313" key="3">
    <source>
        <dbReference type="EMBL" id="KAG7362850.1"/>
    </source>
</evidence>
<dbReference type="Proteomes" id="UP000693970">
    <property type="component" value="Unassembled WGS sequence"/>
</dbReference>
<protein>
    <submittedName>
        <fullName evidence="3">Uncharacterized protein</fullName>
    </submittedName>
</protein>
<feature type="signal peptide" evidence="2">
    <location>
        <begin position="1"/>
        <end position="24"/>
    </location>
</feature>
<comment type="caution">
    <text evidence="3">The sequence shown here is derived from an EMBL/GenBank/DDBJ whole genome shotgun (WGS) entry which is preliminary data.</text>
</comment>
<feature type="compositionally biased region" description="Low complexity" evidence="1">
    <location>
        <begin position="137"/>
        <end position="159"/>
    </location>
</feature>
<reference evidence="3" key="1">
    <citation type="journal article" date="2021" name="Sci. Rep.">
        <title>Diploid genomic architecture of Nitzschia inconspicua, an elite biomass production diatom.</title>
        <authorList>
            <person name="Oliver A."/>
            <person name="Podell S."/>
            <person name="Pinowska A."/>
            <person name="Traller J.C."/>
            <person name="Smith S.R."/>
            <person name="McClure R."/>
            <person name="Beliaev A."/>
            <person name="Bohutskyi P."/>
            <person name="Hill E.A."/>
            <person name="Rabines A."/>
            <person name="Zheng H."/>
            <person name="Allen L.Z."/>
            <person name="Kuo A."/>
            <person name="Grigoriev I.V."/>
            <person name="Allen A.E."/>
            <person name="Hazlebeck D."/>
            <person name="Allen E.E."/>
        </authorList>
    </citation>
    <scope>NUCLEOTIDE SEQUENCE</scope>
    <source>
        <strain evidence="3">Hildebrandi</strain>
    </source>
</reference>
<name>A0A9K3LJH6_9STRA</name>
<evidence type="ECO:0000256" key="1">
    <source>
        <dbReference type="SAM" id="MobiDB-lite"/>
    </source>
</evidence>
<feature type="compositionally biased region" description="Polar residues" evidence="1">
    <location>
        <begin position="108"/>
        <end position="121"/>
    </location>
</feature>
<accession>A0A9K3LJH6</accession>
<feature type="region of interest" description="Disordered" evidence="1">
    <location>
        <begin position="63"/>
        <end position="175"/>
    </location>
</feature>
<feature type="chain" id="PRO_5039924549" evidence="2">
    <location>
        <begin position="25"/>
        <end position="385"/>
    </location>
</feature>
<feature type="compositionally biased region" description="Basic and acidic residues" evidence="1">
    <location>
        <begin position="63"/>
        <end position="77"/>
    </location>
</feature>
<evidence type="ECO:0000313" key="4">
    <source>
        <dbReference type="Proteomes" id="UP000693970"/>
    </source>
</evidence>
<evidence type="ECO:0000256" key="2">
    <source>
        <dbReference type="SAM" id="SignalP"/>
    </source>
</evidence>
<gene>
    <name evidence="3" type="ORF">IV203_026210</name>
</gene>